<dbReference type="GO" id="GO:0005634">
    <property type="term" value="C:nucleus"/>
    <property type="evidence" value="ECO:0007669"/>
    <property type="project" value="UniProtKB-SubCell"/>
</dbReference>
<keyword evidence="3" id="KW-0238">DNA-binding</keyword>
<evidence type="ECO:0000256" key="3">
    <source>
        <dbReference type="ARBA" id="ARBA00023125"/>
    </source>
</evidence>
<comment type="subcellular location">
    <subcellularLocation>
        <location evidence="1">Nucleus</location>
    </subcellularLocation>
</comment>
<organism evidence="7 8">
    <name type="scientific">Papilio machaon</name>
    <name type="common">Old World swallowtail butterfly</name>
    <dbReference type="NCBI Taxonomy" id="76193"/>
    <lineage>
        <taxon>Eukaryota</taxon>
        <taxon>Metazoa</taxon>
        <taxon>Ecdysozoa</taxon>
        <taxon>Arthropoda</taxon>
        <taxon>Hexapoda</taxon>
        <taxon>Insecta</taxon>
        <taxon>Pterygota</taxon>
        <taxon>Neoptera</taxon>
        <taxon>Endopterygota</taxon>
        <taxon>Lepidoptera</taxon>
        <taxon>Glossata</taxon>
        <taxon>Ditrysia</taxon>
        <taxon>Papilionoidea</taxon>
        <taxon>Papilionidae</taxon>
        <taxon>Papilioninae</taxon>
        <taxon>Papilio</taxon>
    </lineage>
</organism>
<dbReference type="InterPro" id="IPR031867">
    <property type="entry name" value="MiT/TFE_N"/>
</dbReference>
<keyword evidence="2" id="KW-0805">Transcription regulation</keyword>
<dbReference type="PANTHER" id="PTHR45776">
    <property type="entry name" value="MIP04163P"/>
    <property type="match status" value="1"/>
</dbReference>
<gene>
    <name evidence="7" type="ORF">RR48_00357</name>
</gene>
<name>A0A0N0PFT5_PAPMA</name>
<evidence type="ECO:0000256" key="5">
    <source>
        <dbReference type="ARBA" id="ARBA00023242"/>
    </source>
</evidence>
<dbReference type="KEGG" id="pmac:106707245"/>
<dbReference type="InParanoid" id="A0A0N0PFT5"/>
<comment type="caution">
    <text evidence="7">The sequence shown here is derived from an EMBL/GenBank/DDBJ whole genome shotgun (WGS) entry which is preliminary data.</text>
</comment>
<accession>A0A0N0PFT5</accession>
<dbReference type="STRING" id="76193.A0A0N0PFT5"/>
<dbReference type="Pfam" id="PF15951">
    <property type="entry name" value="MITF_TFEB_C_3_N"/>
    <property type="match status" value="1"/>
</dbReference>
<dbReference type="Proteomes" id="UP000053240">
    <property type="component" value="Unassembled WGS sequence"/>
</dbReference>
<evidence type="ECO:0000256" key="2">
    <source>
        <dbReference type="ARBA" id="ARBA00023015"/>
    </source>
</evidence>
<proteinExistence type="predicted"/>
<feature type="domain" description="MiT/TFE transcription factors N-terminal" evidence="6">
    <location>
        <begin position="1"/>
        <end position="63"/>
    </location>
</feature>
<evidence type="ECO:0000259" key="6">
    <source>
        <dbReference type="Pfam" id="PF15951"/>
    </source>
</evidence>
<dbReference type="GO" id="GO:0000978">
    <property type="term" value="F:RNA polymerase II cis-regulatory region sequence-specific DNA binding"/>
    <property type="evidence" value="ECO:0007669"/>
    <property type="project" value="TreeGrafter"/>
</dbReference>
<keyword evidence="5" id="KW-0539">Nucleus</keyword>
<evidence type="ECO:0000256" key="1">
    <source>
        <dbReference type="ARBA" id="ARBA00004123"/>
    </source>
</evidence>
<feature type="non-terminal residue" evidence="7">
    <location>
        <position position="1"/>
    </location>
</feature>
<dbReference type="EMBL" id="LADJ01031026">
    <property type="protein sequence ID" value="KPJ21232.1"/>
    <property type="molecule type" value="Genomic_DNA"/>
</dbReference>
<evidence type="ECO:0000313" key="7">
    <source>
        <dbReference type="EMBL" id="KPJ21232.1"/>
    </source>
</evidence>
<sequence>VRTVLENPTRYHVIQKQKSQVRQYLSESFQPQAQVTSGGRGAVQSAPELCASPERASSLLSPNLCSSAVNTSETDEFLEDILSLDSGAARSSSGPPSAASSVAGDCALLSDADMHALAKDRQKKDNHNMS</sequence>
<dbReference type="PANTHER" id="PTHR45776:SF2">
    <property type="entry name" value="MIP04163P"/>
    <property type="match status" value="1"/>
</dbReference>
<dbReference type="GO" id="GO:0000981">
    <property type="term" value="F:DNA-binding transcription factor activity, RNA polymerase II-specific"/>
    <property type="evidence" value="ECO:0007669"/>
    <property type="project" value="TreeGrafter"/>
</dbReference>
<evidence type="ECO:0000256" key="4">
    <source>
        <dbReference type="ARBA" id="ARBA00023163"/>
    </source>
</evidence>
<keyword evidence="8" id="KW-1185">Reference proteome</keyword>
<dbReference type="AlphaFoldDB" id="A0A0N0PFT5"/>
<evidence type="ECO:0000313" key="8">
    <source>
        <dbReference type="Proteomes" id="UP000053240"/>
    </source>
</evidence>
<keyword evidence="4" id="KW-0804">Transcription</keyword>
<reference evidence="7 8" key="1">
    <citation type="journal article" date="2015" name="Nat. Commun.">
        <title>Outbred genome sequencing and CRISPR/Cas9 gene editing in butterflies.</title>
        <authorList>
            <person name="Li X."/>
            <person name="Fan D."/>
            <person name="Zhang W."/>
            <person name="Liu G."/>
            <person name="Zhang L."/>
            <person name="Zhao L."/>
            <person name="Fang X."/>
            <person name="Chen L."/>
            <person name="Dong Y."/>
            <person name="Chen Y."/>
            <person name="Ding Y."/>
            <person name="Zhao R."/>
            <person name="Feng M."/>
            <person name="Zhu Y."/>
            <person name="Feng Y."/>
            <person name="Jiang X."/>
            <person name="Zhu D."/>
            <person name="Xiang H."/>
            <person name="Feng X."/>
            <person name="Li S."/>
            <person name="Wang J."/>
            <person name="Zhang G."/>
            <person name="Kronforst M.R."/>
            <person name="Wang W."/>
        </authorList>
    </citation>
    <scope>NUCLEOTIDE SEQUENCE [LARGE SCALE GENOMIC DNA]</scope>
    <source>
        <strain evidence="7">Ya'a_city_454_Pm</strain>
        <tissue evidence="7">Whole body</tissue>
    </source>
</reference>
<protein>
    <submittedName>
        <fullName evidence="7">Transcription factor EB</fullName>
    </submittedName>
</protein>